<name>A0AAW1QD52_9CHLO</name>
<dbReference type="GO" id="GO:0010207">
    <property type="term" value="P:photosystem II assembly"/>
    <property type="evidence" value="ECO:0007669"/>
    <property type="project" value="InterPro"/>
</dbReference>
<dbReference type="Pfam" id="PF13326">
    <property type="entry name" value="PSII_Pbs27"/>
    <property type="match status" value="1"/>
</dbReference>
<dbReference type="InterPro" id="IPR025585">
    <property type="entry name" value="PSII_Psb27"/>
</dbReference>
<comment type="caution">
    <text evidence="2">The sequence shown here is derived from an EMBL/GenBank/DDBJ whole genome shotgun (WGS) entry which is preliminary data.</text>
</comment>
<proteinExistence type="inferred from homology"/>
<feature type="region of interest" description="Disordered" evidence="1">
    <location>
        <begin position="1"/>
        <end position="48"/>
    </location>
</feature>
<organism evidence="2 3">
    <name type="scientific">Apatococcus lobatus</name>
    <dbReference type="NCBI Taxonomy" id="904363"/>
    <lineage>
        <taxon>Eukaryota</taxon>
        <taxon>Viridiplantae</taxon>
        <taxon>Chlorophyta</taxon>
        <taxon>core chlorophytes</taxon>
        <taxon>Trebouxiophyceae</taxon>
        <taxon>Chlorellales</taxon>
        <taxon>Chlorellaceae</taxon>
        <taxon>Apatococcus</taxon>
    </lineage>
</organism>
<dbReference type="HAMAP" id="MF_01481">
    <property type="entry name" value="PSII_Psb27"/>
    <property type="match status" value="1"/>
</dbReference>
<protein>
    <submittedName>
        <fullName evidence="2">Uncharacterized protein</fullName>
    </submittedName>
</protein>
<dbReference type="GO" id="GO:0010206">
    <property type="term" value="P:photosystem II repair"/>
    <property type="evidence" value="ECO:0007669"/>
    <property type="project" value="InterPro"/>
</dbReference>
<dbReference type="AlphaFoldDB" id="A0AAW1QD52"/>
<feature type="compositionally biased region" description="Polar residues" evidence="1">
    <location>
        <begin position="29"/>
        <end position="44"/>
    </location>
</feature>
<sequence length="237" mass="26010">MLQGTSKTAAFTTGLPIPPQSQPAKSYRSRLTSRCQIRSEQQAGSSSQRRRMLLALSLAAAQPLCWRANAQDVVGKGKTDLPPLKTAQRAASTCPTGDEGIECKRRIIEEDKMEAYPSPGSKSLQAVTGVPVAEMKDDYTKATYALTIALEKYLSLDPYDKERIKVIQSIKENGRQWAGKYAPGGSARKLSARKFYIAVDAVQGHLVSYGMSPYPKARISKIQDSIDQTRALLKDNK</sequence>
<accession>A0AAW1QD52</accession>
<reference evidence="2 3" key="1">
    <citation type="journal article" date="2024" name="Nat. Commun.">
        <title>Phylogenomics reveals the evolutionary origins of lichenization in chlorophyte algae.</title>
        <authorList>
            <person name="Puginier C."/>
            <person name="Libourel C."/>
            <person name="Otte J."/>
            <person name="Skaloud P."/>
            <person name="Haon M."/>
            <person name="Grisel S."/>
            <person name="Petersen M."/>
            <person name="Berrin J.G."/>
            <person name="Delaux P.M."/>
            <person name="Dal Grande F."/>
            <person name="Keller J."/>
        </authorList>
    </citation>
    <scope>NUCLEOTIDE SEQUENCE [LARGE SCALE GENOMIC DNA]</scope>
    <source>
        <strain evidence="2 3">SAG 2145</strain>
    </source>
</reference>
<dbReference type="GO" id="GO:0009523">
    <property type="term" value="C:photosystem II"/>
    <property type="evidence" value="ECO:0007669"/>
    <property type="project" value="InterPro"/>
</dbReference>
<keyword evidence="3" id="KW-1185">Reference proteome</keyword>
<evidence type="ECO:0000313" key="2">
    <source>
        <dbReference type="EMBL" id="KAK9819323.1"/>
    </source>
</evidence>
<evidence type="ECO:0000313" key="3">
    <source>
        <dbReference type="Proteomes" id="UP001438707"/>
    </source>
</evidence>
<dbReference type="Gene3D" id="1.20.58.810">
    <property type="entry name" value="Photosystem II Pbs27"/>
    <property type="match status" value="1"/>
</dbReference>
<dbReference type="EMBL" id="JALJOS010000048">
    <property type="protein sequence ID" value="KAK9819323.1"/>
    <property type="molecule type" value="Genomic_DNA"/>
</dbReference>
<evidence type="ECO:0000256" key="1">
    <source>
        <dbReference type="SAM" id="MobiDB-lite"/>
    </source>
</evidence>
<dbReference type="InterPro" id="IPR038450">
    <property type="entry name" value="PSII_Psb27_sf"/>
</dbReference>
<dbReference type="Proteomes" id="UP001438707">
    <property type="component" value="Unassembled WGS sequence"/>
</dbReference>
<gene>
    <name evidence="2" type="ORF">WJX74_006254</name>
</gene>
<feature type="compositionally biased region" description="Polar residues" evidence="1">
    <location>
        <begin position="1"/>
        <end position="11"/>
    </location>
</feature>